<dbReference type="Proteomes" id="UP000031668">
    <property type="component" value="Unassembled WGS sequence"/>
</dbReference>
<sequence>MDNIIHTEDLQIQPTLEVVNSVITSEPPIKYNKIDDAAHQTGSSILTISAYYKICLLVFGRVKGQIYTFSEKIPRNPYLFISSSHHLKLFFLPLITLESSQVLRVVHQKWFHVSITTGFGTSCQSQSNLHSVMTEQILFCRDKSHLWNIFPKKSRFPAVKELLEDVVVSVINAAKHSVIVSLAFISDLIASLCLTTE</sequence>
<organism evidence="1 2">
    <name type="scientific">Thelohanellus kitauei</name>
    <name type="common">Myxosporean</name>
    <dbReference type="NCBI Taxonomy" id="669202"/>
    <lineage>
        <taxon>Eukaryota</taxon>
        <taxon>Metazoa</taxon>
        <taxon>Cnidaria</taxon>
        <taxon>Myxozoa</taxon>
        <taxon>Myxosporea</taxon>
        <taxon>Bivalvulida</taxon>
        <taxon>Platysporina</taxon>
        <taxon>Myxobolidae</taxon>
        <taxon>Thelohanellus</taxon>
    </lineage>
</organism>
<gene>
    <name evidence="1" type="ORF">RF11_01983</name>
</gene>
<comment type="caution">
    <text evidence="1">The sequence shown here is derived from an EMBL/GenBank/DDBJ whole genome shotgun (WGS) entry which is preliminary data.</text>
</comment>
<accession>A0A0C2N275</accession>
<evidence type="ECO:0000313" key="2">
    <source>
        <dbReference type="Proteomes" id="UP000031668"/>
    </source>
</evidence>
<keyword evidence="2" id="KW-1185">Reference proteome</keyword>
<proteinExistence type="predicted"/>
<dbReference type="AlphaFoldDB" id="A0A0C2N275"/>
<evidence type="ECO:0000313" key="1">
    <source>
        <dbReference type="EMBL" id="KII67982.1"/>
    </source>
</evidence>
<reference evidence="1 2" key="1">
    <citation type="journal article" date="2014" name="Genome Biol. Evol.">
        <title>The genome of the myxosporean Thelohanellus kitauei shows adaptations to nutrient acquisition within its fish host.</title>
        <authorList>
            <person name="Yang Y."/>
            <person name="Xiong J."/>
            <person name="Zhou Z."/>
            <person name="Huo F."/>
            <person name="Miao W."/>
            <person name="Ran C."/>
            <person name="Liu Y."/>
            <person name="Zhang J."/>
            <person name="Feng J."/>
            <person name="Wang M."/>
            <person name="Wang M."/>
            <person name="Wang L."/>
            <person name="Yao B."/>
        </authorList>
    </citation>
    <scope>NUCLEOTIDE SEQUENCE [LARGE SCALE GENOMIC DNA]</scope>
    <source>
        <strain evidence="1">Wuqing</strain>
    </source>
</reference>
<name>A0A0C2N275_THEKT</name>
<dbReference type="EMBL" id="JWZT01002990">
    <property type="protein sequence ID" value="KII67982.1"/>
    <property type="molecule type" value="Genomic_DNA"/>
</dbReference>
<protein>
    <submittedName>
        <fullName evidence="1">Uncharacterized protein</fullName>
    </submittedName>
</protein>